<organism evidence="1 2">
    <name type="scientific">Dethiosulfatibacter aminovorans DSM 17477</name>
    <dbReference type="NCBI Taxonomy" id="1121476"/>
    <lineage>
        <taxon>Bacteria</taxon>
        <taxon>Bacillati</taxon>
        <taxon>Bacillota</taxon>
        <taxon>Tissierellia</taxon>
        <taxon>Dethiosulfatibacter</taxon>
    </lineage>
</organism>
<dbReference type="Proteomes" id="UP000184052">
    <property type="component" value="Unassembled WGS sequence"/>
</dbReference>
<dbReference type="RefSeq" id="WP_073048518.1">
    <property type="nucleotide sequence ID" value="NZ_FQZL01000007.1"/>
</dbReference>
<gene>
    <name evidence="1" type="ORF">SAMN02745751_01178</name>
</gene>
<keyword evidence="1" id="KW-0436">Ligase</keyword>
<evidence type="ECO:0000313" key="1">
    <source>
        <dbReference type="EMBL" id="SHI84105.1"/>
    </source>
</evidence>
<sequence length="110" mass="13452">MQSEILELLDKYIRVTELQYRQANKSEEDFDMEELERLIEERGKILKRIEVVKQYLTDEDLKSIALKIEKMKRLDDRNIKAFKEHSKRIRVLLDDIKKRKKNLEAYRKNL</sequence>
<dbReference type="AlphaFoldDB" id="A0A1M6EF64"/>
<proteinExistence type="predicted"/>
<name>A0A1M6EF64_9FIRM</name>
<dbReference type="GO" id="GO:0004812">
    <property type="term" value="F:aminoacyl-tRNA ligase activity"/>
    <property type="evidence" value="ECO:0007669"/>
    <property type="project" value="UniProtKB-KW"/>
</dbReference>
<protein>
    <submittedName>
        <fullName evidence="1">Seryl-tRNA synthetase</fullName>
    </submittedName>
</protein>
<dbReference type="EMBL" id="FQZL01000007">
    <property type="protein sequence ID" value="SHI84105.1"/>
    <property type="molecule type" value="Genomic_DNA"/>
</dbReference>
<reference evidence="1 2" key="1">
    <citation type="submission" date="2016-11" db="EMBL/GenBank/DDBJ databases">
        <authorList>
            <person name="Jaros S."/>
            <person name="Januszkiewicz K."/>
            <person name="Wedrychowicz H."/>
        </authorList>
    </citation>
    <scope>NUCLEOTIDE SEQUENCE [LARGE SCALE GENOMIC DNA]</scope>
    <source>
        <strain evidence="1 2">DSM 17477</strain>
    </source>
</reference>
<evidence type="ECO:0000313" key="2">
    <source>
        <dbReference type="Proteomes" id="UP000184052"/>
    </source>
</evidence>
<keyword evidence="2" id="KW-1185">Reference proteome</keyword>
<dbReference type="STRING" id="1121476.SAMN02745751_01178"/>
<accession>A0A1M6EF64</accession>
<keyword evidence="1" id="KW-0030">Aminoacyl-tRNA synthetase</keyword>